<evidence type="ECO:0000313" key="2">
    <source>
        <dbReference type="Proteomes" id="UP000478836"/>
    </source>
</evidence>
<accession>A0ABQ6V865</accession>
<name>A0ABQ6V865_9MICO</name>
<evidence type="ECO:0000313" key="1">
    <source>
        <dbReference type="EMBL" id="KAB1866408.1"/>
    </source>
</evidence>
<proteinExistence type="predicted"/>
<dbReference type="Proteomes" id="UP000478836">
    <property type="component" value="Unassembled WGS sequence"/>
</dbReference>
<dbReference type="InterPro" id="IPR042070">
    <property type="entry name" value="PucR_C-HTH_sf"/>
</dbReference>
<evidence type="ECO:0008006" key="3">
    <source>
        <dbReference type="Google" id="ProtNLM"/>
    </source>
</evidence>
<dbReference type="Gene3D" id="1.10.10.2840">
    <property type="entry name" value="PucR C-terminal helix-turn-helix domain"/>
    <property type="match status" value="1"/>
</dbReference>
<organism evidence="1 2">
    <name type="scientific">Microbacterium algeriense</name>
    <dbReference type="NCBI Taxonomy" id="2615184"/>
    <lineage>
        <taxon>Bacteria</taxon>
        <taxon>Bacillati</taxon>
        <taxon>Actinomycetota</taxon>
        <taxon>Actinomycetes</taxon>
        <taxon>Micrococcales</taxon>
        <taxon>Microbacteriaceae</taxon>
        <taxon>Microbacterium</taxon>
    </lineage>
</organism>
<reference evidence="2" key="1">
    <citation type="submission" date="2019-09" db="EMBL/GenBank/DDBJ databases">
        <title>Whole genome sequencing of Microbacterium maritypicum.</title>
        <authorList>
            <person name="Lenchi N."/>
        </authorList>
    </citation>
    <scope>NUCLEOTIDE SEQUENCE [LARGE SCALE GENOMIC DNA]</scope>
    <source>
        <strain evidence="2">G1</strain>
    </source>
</reference>
<keyword evidence="2" id="KW-1185">Reference proteome</keyword>
<sequence length="337" mass="35686">MEPDMQDLLGRLTALDPDASETLKVVTYFDALVARSVGVESMLRGAAVLSGATVGQRDGGQVMRVRADGVRIDPAEPSVTWPMRDSGPAAVVWIEREGTPHTNDAMILERLSLALGIIRARRSIGPESAVELAISSYAGADERAAALPRLRLSTGPLRVVASPPDPAPLPQYPSAVVATRHGLTRATILDAGTDALQAWPEPEQQHLRLGIGPLGPGEQLPGSWSAALVAVRLTSPTEPVVDAADLGALLLVAEIAESGPTHPDAVILGALDDRSRELLDAVAEERSVRAAAARLGRHHSSVQERLTVLAETLGYDPRTSRGHARYVLARMLRSLGS</sequence>
<dbReference type="EMBL" id="WAAO01000001">
    <property type="protein sequence ID" value="KAB1866408.1"/>
    <property type="molecule type" value="Genomic_DNA"/>
</dbReference>
<gene>
    <name evidence="1" type="ORF">F6A08_00830</name>
</gene>
<protein>
    <recommendedName>
        <fullName evidence="3">PucR family transcriptional regulator</fullName>
    </recommendedName>
</protein>
<comment type="caution">
    <text evidence="1">The sequence shown here is derived from an EMBL/GenBank/DDBJ whole genome shotgun (WGS) entry which is preliminary data.</text>
</comment>